<dbReference type="InterPro" id="IPR018939">
    <property type="entry name" value="Autophagy-rel_prot_27"/>
</dbReference>
<evidence type="ECO:0000256" key="15">
    <source>
        <dbReference type="SAM" id="MobiDB-lite"/>
    </source>
</evidence>
<feature type="domain" description="MRH" evidence="18">
    <location>
        <begin position="20"/>
        <end position="169"/>
    </location>
</feature>
<evidence type="ECO:0000256" key="1">
    <source>
        <dbReference type="ARBA" id="ARBA00004304"/>
    </source>
</evidence>
<feature type="compositionally biased region" description="Basic and acidic residues" evidence="15">
    <location>
        <begin position="190"/>
        <end position="203"/>
    </location>
</feature>
<dbReference type="GO" id="GO:0030659">
    <property type="term" value="C:cytoplasmic vesicle membrane"/>
    <property type="evidence" value="ECO:0007669"/>
    <property type="project" value="UniProtKB-SubCell"/>
</dbReference>
<accession>A0A0P1KXU0</accession>
<evidence type="ECO:0000256" key="12">
    <source>
        <dbReference type="ARBA" id="ARBA00023136"/>
    </source>
</evidence>
<feature type="compositionally biased region" description="Gly residues" evidence="15">
    <location>
        <begin position="178"/>
        <end position="189"/>
    </location>
</feature>
<evidence type="ECO:0000256" key="7">
    <source>
        <dbReference type="ARBA" id="ARBA00022729"/>
    </source>
</evidence>
<dbReference type="GO" id="GO:0006914">
    <property type="term" value="P:autophagy"/>
    <property type="evidence" value="ECO:0007669"/>
    <property type="project" value="UniProtKB-KW"/>
</dbReference>
<feature type="chain" id="PRO_5006066566" description="Autophagy-related protein 27" evidence="17">
    <location>
        <begin position="20"/>
        <end position="286"/>
    </location>
</feature>
<keyword evidence="7 17" id="KW-0732">Signal</keyword>
<comment type="subcellular location">
    <subcellularLocation>
        <location evidence="2">Cytoplasmic vesicle membrane</location>
        <topology evidence="2">Single-pass type I membrane protein</topology>
    </subcellularLocation>
    <subcellularLocation>
        <location evidence="3">Golgi apparatus membrane</location>
        <topology evidence="3">Single-pass type I membrane protein</topology>
    </subcellularLocation>
    <subcellularLocation>
        <location evidence="1">Mitochondrion membrane</location>
        <topology evidence="1">Single-pass membrane protein</topology>
    </subcellularLocation>
</comment>
<feature type="transmembrane region" description="Helical" evidence="16">
    <location>
        <begin position="213"/>
        <end position="231"/>
    </location>
</feature>
<dbReference type="Proteomes" id="UP000236544">
    <property type="component" value="Unassembled WGS sequence"/>
</dbReference>
<evidence type="ECO:0000256" key="16">
    <source>
        <dbReference type="SAM" id="Phobius"/>
    </source>
</evidence>
<evidence type="ECO:0000256" key="2">
    <source>
        <dbReference type="ARBA" id="ARBA00004358"/>
    </source>
</evidence>
<reference evidence="20" key="1">
    <citation type="submission" date="2015-10" db="EMBL/GenBank/DDBJ databases">
        <authorList>
            <person name="Devillers H."/>
        </authorList>
    </citation>
    <scope>NUCLEOTIDE SEQUENCE [LARGE SCALE GENOMIC DNA]</scope>
</reference>
<gene>
    <name evidence="19" type="ORF">LAQU0_S18e02476g</name>
</gene>
<evidence type="ECO:0000256" key="5">
    <source>
        <dbReference type="ARBA" id="ARBA00013776"/>
    </source>
</evidence>
<protein>
    <recommendedName>
        <fullName evidence="5">Autophagy-related protein 27</fullName>
    </recommendedName>
</protein>
<dbReference type="OrthoDB" id="29460at2759"/>
<dbReference type="EMBL" id="LN890534">
    <property type="protein sequence ID" value="CUS24709.1"/>
    <property type="molecule type" value="Genomic_DNA"/>
</dbReference>
<evidence type="ECO:0000256" key="13">
    <source>
        <dbReference type="ARBA" id="ARBA00023157"/>
    </source>
</evidence>
<evidence type="ECO:0000256" key="8">
    <source>
        <dbReference type="ARBA" id="ARBA00022989"/>
    </source>
</evidence>
<keyword evidence="13" id="KW-1015">Disulfide bond</keyword>
<feature type="region of interest" description="Disordered" evidence="15">
    <location>
        <begin position="170"/>
        <end position="206"/>
    </location>
</feature>
<proteinExistence type="inferred from homology"/>
<keyword evidence="14" id="KW-0968">Cytoplasmic vesicle</keyword>
<evidence type="ECO:0000256" key="9">
    <source>
        <dbReference type="ARBA" id="ARBA00023006"/>
    </source>
</evidence>
<dbReference type="Pfam" id="PF09451">
    <property type="entry name" value="ATG27"/>
    <property type="match status" value="1"/>
</dbReference>
<comment type="similarity">
    <text evidence="4">Belongs to the ATG27 family.</text>
</comment>
<evidence type="ECO:0000256" key="10">
    <source>
        <dbReference type="ARBA" id="ARBA00023034"/>
    </source>
</evidence>
<sequence>MKFSRQAFATALFAQLALGFKCSQHDILKKYNVDKNAISHTSSRETPPSTTEEQWWINVCQENTTPAPENCQKNDLLCGKTVVSLPDDRNNKLLTQLIDFTESVSQSASVNDKNELVVDFKNAKWGPNSVDAELTFECTSPNDASSVSSVTWQDQRVLIAIRGSAGCLKSEKDDGNGDDNGGGDNGDSGDGNRKDGNKGDDKPHKRGSSLGSWFVWLITYALLFALIYLLATSYMSTRGGNFREFREEFVERSTGLAVSLPQFVKEVVNKVIGHGSSSQRGGYSAV</sequence>
<evidence type="ECO:0000256" key="6">
    <source>
        <dbReference type="ARBA" id="ARBA00022692"/>
    </source>
</evidence>
<keyword evidence="10" id="KW-0333">Golgi apparatus</keyword>
<keyword evidence="20" id="KW-1185">Reference proteome</keyword>
<dbReference type="GO" id="GO:0000139">
    <property type="term" value="C:Golgi membrane"/>
    <property type="evidence" value="ECO:0007669"/>
    <property type="project" value="UniProtKB-SubCell"/>
</dbReference>
<keyword evidence="6 16" id="KW-0812">Transmembrane</keyword>
<keyword evidence="9" id="KW-0072">Autophagy</keyword>
<evidence type="ECO:0000256" key="14">
    <source>
        <dbReference type="ARBA" id="ARBA00023329"/>
    </source>
</evidence>
<keyword evidence="11" id="KW-0496">Mitochondrion</keyword>
<keyword evidence="12 16" id="KW-0472">Membrane</keyword>
<evidence type="ECO:0000256" key="4">
    <source>
        <dbReference type="ARBA" id="ARBA00005363"/>
    </source>
</evidence>
<feature type="signal peptide" evidence="17">
    <location>
        <begin position="1"/>
        <end position="19"/>
    </location>
</feature>
<organism evidence="19 20">
    <name type="scientific">Lachancea quebecensis</name>
    <dbReference type="NCBI Taxonomy" id="1654605"/>
    <lineage>
        <taxon>Eukaryota</taxon>
        <taxon>Fungi</taxon>
        <taxon>Dikarya</taxon>
        <taxon>Ascomycota</taxon>
        <taxon>Saccharomycotina</taxon>
        <taxon>Saccharomycetes</taxon>
        <taxon>Saccharomycetales</taxon>
        <taxon>Saccharomycetaceae</taxon>
        <taxon>Lachancea</taxon>
    </lineage>
</organism>
<evidence type="ECO:0000313" key="20">
    <source>
        <dbReference type="Proteomes" id="UP000236544"/>
    </source>
</evidence>
<name>A0A0P1KXU0_9SACH</name>
<dbReference type="AlphaFoldDB" id="A0A0P1KXU0"/>
<evidence type="ECO:0000256" key="3">
    <source>
        <dbReference type="ARBA" id="ARBA00004614"/>
    </source>
</evidence>
<dbReference type="PROSITE" id="PS51914">
    <property type="entry name" value="MRH"/>
    <property type="match status" value="1"/>
</dbReference>
<evidence type="ECO:0000259" key="18">
    <source>
        <dbReference type="PROSITE" id="PS51914"/>
    </source>
</evidence>
<keyword evidence="8 16" id="KW-1133">Transmembrane helix</keyword>
<evidence type="ECO:0000313" key="19">
    <source>
        <dbReference type="EMBL" id="CUS24709.1"/>
    </source>
</evidence>
<evidence type="ECO:0000256" key="17">
    <source>
        <dbReference type="SAM" id="SignalP"/>
    </source>
</evidence>
<dbReference type="InterPro" id="IPR044865">
    <property type="entry name" value="MRH_dom"/>
</dbReference>
<dbReference type="GO" id="GO:0031966">
    <property type="term" value="C:mitochondrial membrane"/>
    <property type="evidence" value="ECO:0007669"/>
    <property type="project" value="UniProtKB-SubCell"/>
</dbReference>
<evidence type="ECO:0000256" key="11">
    <source>
        <dbReference type="ARBA" id="ARBA00023128"/>
    </source>
</evidence>